<evidence type="ECO:0000256" key="2">
    <source>
        <dbReference type="ARBA" id="ARBA00022737"/>
    </source>
</evidence>
<dbReference type="RefSeq" id="XP_013955055.1">
    <property type="nucleotide sequence ID" value="XM_014099580.1"/>
</dbReference>
<dbReference type="Pfam" id="PF00400">
    <property type="entry name" value="WD40"/>
    <property type="match status" value="3"/>
</dbReference>
<dbReference type="SMART" id="SM00320">
    <property type="entry name" value="WD40"/>
    <property type="match status" value="8"/>
</dbReference>
<dbReference type="PANTHER" id="PTHR19848:SF8">
    <property type="entry name" value="F-BOX AND WD REPEAT DOMAIN CONTAINING 7"/>
    <property type="match status" value="1"/>
</dbReference>
<dbReference type="InParanoid" id="G9MXG2"/>
<dbReference type="PROSITE" id="PS50082">
    <property type="entry name" value="WD_REPEATS_2"/>
    <property type="match status" value="2"/>
</dbReference>
<evidence type="ECO:0000313" key="6">
    <source>
        <dbReference type="Proteomes" id="UP000007115"/>
    </source>
</evidence>
<dbReference type="VEuPathDB" id="FungiDB:TRIVIDRAFT_202479"/>
<keyword evidence="1 3" id="KW-0853">WD repeat</keyword>
<dbReference type="PANTHER" id="PTHR19848">
    <property type="entry name" value="WD40 REPEAT PROTEIN"/>
    <property type="match status" value="1"/>
</dbReference>
<comment type="caution">
    <text evidence="5">The sequence shown here is derived from an EMBL/GenBank/DDBJ whole genome shotgun (WGS) entry which is preliminary data.</text>
</comment>
<gene>
    <name evidence="5" type="ORF">TRIVIDRAFT_202479</name>
</gene>
<protein>
    <recommendedName>
        <fullName evidence="4">NACHT domain-containing protein</fullName>
    </recommendedName>
</protein>
<name>G9MXG2_HYPVG</name>
<dbReference type="EMBL" id="ABDF02000077">
    <property type="protein sequence ID" value="EHK20860.1"/>
    <property type="molecule type" value="Genomic_DNA"/>
</dbReference>
<dbReference type="SUPFAM" id="SSF50993">
    <property type="entry name" value="Peptidase/esterase 'gauge' domain"/>
    <property type="match status" value="1"/>
</dbReference>
<dbReference type="GeneID" id="25790204"/>
<feature type="domain" description="NACHT" evidence="4">
    <location>
        <begin position="68"/>
        <end position="198"/>
    </location>
</feature>
<dbReference type="SUPFAM" id="SSF50998">
    <property type="entry name" value="Quinoprotein alcohol dehydrogenase-like"/>
    <property type="match status" value="1"/>
</dbReference>
<keyword evidence="6" id="KW-1185">Reference proteome</keyword>
<keyword evidence="2" id="KW-0677">Repeat</keyword>
<dbReference type="Gene3D" id="2.130.10.10">
    <property type="entry name" value="YVTN repeat-like/Quinoprotein amine dehydrogenase"/>
    <property type="match status" value="3"/>
</dbReference>
<organism evidence="5 6">
    <name type="scientific">Hypocrea virens (strain Gv29-8 / FGSC 10586)</name>
    <name type="common">Gliocladium virens</name>
    <name type="synonym">Trichoderma virens</name>
    <dbReference type="NCBI Taxonomy" id="413071"/>
    <lineage>
        <taxon>Eukaryota</taxon>
        <taxon>Fungi</taxon>
        <taxon>Dikarya</taxon>
        <taxon>Ascomycota</taxon>
        <taxon>Pezizomycotina</taxon>
        <taxon>Sordariomycetes</taxon>
        <taxon>Hypocreomycetidae</taxon>
        <taxon>Hypocreales</taxon>
        <taxon>Hypocreaceae</taxon>
        <taxon>Trichoderma</taxon>
    </lineage>
</organism>
<dbReference type="SUPFAM" id="SSF52540">
    <property type="entry name" value="P-loop containing nucleoside triphosphate hydrolases"/>
    <property type="match status" value="1"/>
</dbReference>
<dbReference type="InterPro" id="IPR011047">
    <property type="entry name" value="Quinoprotein_ADH-like_sf"/>
</dbReference>
<feature type="repeat" description="WD" evidence="3">
    <location>
        <begin position="876"/>
        <end position="917"/>
    </location>
</feature>
<accession>G9MXG2</accession>
<dbReference type="InterPro" id="IPR019775">
    <property type="entry name" value="WD40_repeat_CS"/>
</dbReference>
<dbReference type="InterPro" id="IPR015943">
    <property type="entry name" value="WD40/YVTN_repeat-like_dom_sf"/>
</dbReference>
<sequence>MMSSPAILTTSEGDRNADNIFLQEISKTNPIDDKERILASKGPFIYESFCWILEHPDFKTWRDTRNSGVFWIKGDPGKGKTMLVCGIINELENNSKSQEKFAYFFCQGLIYSVLRRNQRLLSHIRKQTEMEPKGHLEGPNAWVSLCKIFTAIMEDPCMTDFTCIVDALDECQQQESRKVLLELIVKTSDKIKWLVSSRNEKEIERCLKSIESHKRLMLELKGNSKHISKAVDIYIDRCARDIEALEDDAALRHTTINSLKTKANGTFLWVNLVVQQLRDAGRPHIESILKEMPDDLESLYDEILNRSKKGWGKDKEACLVLLATITSAERPLHVDELYILASSQTLRRNIYHIRSPGKHVDEIIPPNPNPLASKEYCSNLHNFKIKNGLKMMEYFTRFLKSRCIAPQAAIAIHKLRNLIADYCRVGNNGDQTVGVPDSQNADNDVYHQQPFNSVPMITSGVLIKKKPKRILELTRDVYRFIWDLTSGACLRTLQGKVFFSPNNTQLALVRWEICNDTSTKIEIWDLNTGIHLKTVDSDLSYPFSVGFSADGARLAIMGEETINIHDLATNTVLQTHSSHSGEIFIAAVFPSNCAQLDATSSGGIPGRRNPGTDTRASAVTDRNFRAKILSWVEGTSTLRVLDFATGKCIQSITTDVDANLSHTNVNVVSLSPDGMRLALFYGKEGVTSVWDLVTGECMLTLRENPIPRLSFGKAMAFSPDGMRLASADITDINVWDVATGECLQTFRGHEGTSVDSLAYSPDGLRLASKAFGDTIAKVWDMSAGISPQLPGSSSPSDDRILTMTFSHDGRWLASGSTEKLVRIWDPATGACLRTLPMSDEVDLIVYSLDDTQVAVAGCNSIISVWNPATGVRLWTLRGCTGTVRSMVFSPSATHLASASDDGTLKIWDLTAESCLYTILDFHSTSLIGFSPGSTLLSSLSRKGTFKIWDAFTGVCLLTLEEWVAGWPLEPAMIYSILKPTWDSGRPVTVPRLDLLLGYSCEIPALELSAYEKAWIFRRQEPVLWLPPDYRPGIFEARVEYADVDFCVLFGKVNLGKLHHNFVSTSQVASLDRRTGQDGNEPHGVGLGVADQAAPQEMASVR</sequence>
<dbReference type="PROSITE" id="PS50294">
    <property type="entry name" value="WD_REPEATS_REGION"/>
    <property type="match status" value="2"/>
</dbReference>
<feature type="repeat" description="WD" evidence="3">
    <location>
        <begin position="793"/>
        <end position="834"/>
    </location>
</feature>
<dbReference type="CDD" id="cd00200">
    <property type="entry name" value="WD40"/>
    <property type="match status" value="1"/>
</dbReference>
<dbReference type="InterPro" id="IPR056884">
    <property type="entry name" value="NPHP3-like_N"/>
</dbReference>
<dbReference type="Proteomes" id="UP000007115">
    <property type="component" value="Unassembled WGS sequence"/>
</dbReference>
<evidence type="ECO:0000256" key="1">
    <source>
        <dbReference type="ARBA" id="ARBA00022574"/>
    </source>
</evidence>
<evidence type="ECO:0000256" key="3">
    <source>
        <dbReference type="PROSITE-ProRule" id="PRU00221"/>
    </source>
</evidence>
<dbReference type="InterPro" id="IPR007111">
    <property type="entry name" value="NACHT_NTPase"/>
</dbReference>
<dbReference type="Gene3D" id="3.40.50.300">
    <property type="entry name" value="P-loop containing nucleotide triphosphate hydrolases"/>
    <property type="match status" value="1"/>
</dbReference>
<evidence type="ECO:0000313" key="5">
    <source>
        <dbReference type="EMBL" id="EHK20860.1"/>
    </source>
</evidence>
<dbReference type="PROSITE" id="PS00678">
    <property type="entry name" value="WD_REPEATS_1"/>
    <property type="match status" value="1"/>
</dbReference>
<dbReference type="Pfam" id="PF24883">
    <property type="entry name" value="NPHP3_N"/>
    <property type="match status" value="1"/>
</dbReference>
<dbReference type="STRING" id="413071.G9MXG2"/>
<dbReference type="eggNOG" id="KOG0266">
    <property type="taxonomic scope" value="Eukaryota"/>
</dbReference>
<evidence type="ECO:0000259" key="4">
    <source>
        <dbReference type="PROSITE" id="PS50837"/>
    </source>
</evidence>
<reference evidence="5 6" key="1">
    <citation type="journal article" date="2011" name="Genome Biol.">
        <title>Comparative genome sequence analysis underscores mycoparasitism as the ancestral life style of Trichoderma.</title>
        <authorList>
            <person name="Kubicek C.P."/>
            <person name="Herrera-Estrella A."/>
            <person name="Seidl-Seiboth V."/>
            <person name="Martinez D.A."/>
            <person name="Druzhinina I.S."/>
            <person name="Thon M."/>
            <person name="Zeilinger S."/>
            <person name="Casas-Flores S."/>
            <person name="Horwitz B.A."/>
            <person name="Mukherjee P.K."/>
            <person name="Mukherjee M."/>
            <person name="Kredics L."/>
            <person name="Alcaraz L.D."/>
            <person name="Aerts A."/>
            <person name="Antal Z."/>
            <person name="Atanasova L."/>
            <person name="Cervantes-Badillo M.G."/>
            <person name="Challacombe J."/>
            <person name="Chertkov O."/>
            <person name="McCluskey K."/>
            <person name="Coulpier F."/>
            <person name="Deshpande N."/>
            <person name="von Doehren H."/>
            <person name="Ebbole D.J."/>
            <person name="Esquivel-Naranjo E.U."/>
            <person name="Fekete E."/>
            <person name="Flipphi M."/>
            <person name="Glaser F."/>
            <person name="Gomez-Rodriguez E.Y."/>
            <person name="Gruber S."/>
            <person name="Han C."/>
            <person name="Henrissat B."/>
            <person name="Hermosa R."/>
            <person name="Hernandez-Onate M."/>
            <person name="Karaffa L."/>
            <person name="Kosti I."/>
            <person name="Le Crom S."/>
            <person name="Lindquist E."/>
            <person name="Lucas S."/>
            <person name="Luebeck M."/>
            <person name="Luebeck P.S."/>
            <person name="Margeot A."/>
            <person name="Metz B."/>
            <person name="Misra M."/>
            <person name="Nevalainen H."/>
            <person name="Omann M."/>
            <person name="Packer N."/>
            <person name="Perrone G."/>
            <person name="Uresti-Rivera E.E."/>
            <person name="Salamov A."/>
            <person name="Schmoll M."/>
            <person name="Seiboth B."/>
            <person name="Shapiro H."/>
            <person name="Sukno S."/>
            <person name="Tamayo-Ramos J.A."/>
            <person name="Tisch D."/>
            <person name="Wiest A."/>
            <person name="Wilkinson H.H."/>
            <person name="Zhang M."/>
            <person name="Coutinho P.M."/>
            <person name="Kenerley C.M."/>
            <person name="Monte E."/>
            <person name="Baker S.E."/>
            <person name="Grigoriev I.V."/>
        </authorList>
    </citation>
    <scope>NUCLEOTIDE SEQUENCE [LARGE SCALE GENOMIC DNA]</scope>
    <source>
        <strain evidence="6">Gv29-8 / FGSC 10586</strain>
    </source>
</reference>
<proteinExistence type="predicted"/>
<dbReference type="InterPro" id="IPR027417">
    <property type="entry name" value="P-loop_NTPase"/>
</dbReference>
<dbReference type="HOGENOM" id="CLU_000288_6_16_1"/>
<dbReference type="InterPro" id="IPR001680">
    <property type="entry name" value="WD40_rpt"/>
</dbReference>
<dbReference type="OrthoDB" id="4897932at2759"/>
<dbReference type="AlphaFoldDB" id="G9MXG2"/>
<dbReference type="PROSITE" id="PS50837">
    <property type="entry name" value="NACHT"/>
    <property type="match status" value="1"/>
</dbReference>
<dbReference type="OMA" id="RCARDIE"/>